<comment type="caution">
    <text evidence="6">The sequence shown here is derived from an EMBL/GenBank/DDBJ whole genome shotgun (WGS) entry which is preliminary data.</text>
</comment>
<dbReference type="PROSITE" id="PS50977">
    <property type="entry name" value="HTH_TETR_2"/>
    <property type="match status" value="1"/>
</dbReference>
<dbReference type="Pfam" id="PF00440">
    <property type="entry name" value="TetR_N"/>
    <property type="match status" value="1"/>
</dbReference>
<dbReference type="PANTHER" id="PTHR30055:SF234">
    <property type="entry name" value="HTH-TYPE TRANSCRIPTIONAL REGULATOR BETI"/>
    <property type="match status" value="1"/>
</dbReference>
<reference evidence="7" key="1">
    <citation type="journal article" date="2019" name="Int. J. Syst. Evol. Microbiol.">
        <title>The Global Catalogue of Microorganisms (GCM) 10K type strain sequencing project: providing services to taxonomists for standard genome sequencing and annotation.</title>
        <authorList>
            <consortium name="The Broad Institute Genomics Platform"/>
            <consortium name="The Broad Institute Genome Sequencing Center for Infectious Disease"/>
            <person name="Wu L."/>
            <person name="Ma J."/>
        </authorList>
    </citation>
    <scope>NUCLEOTIDE SEQUENCE [LARGE SCALE GENOMIC DNA]</scope>
    <source>
        <strain evidence="7">TBRC 7912</strain>
    </source>
</reference>
<protein>
    <submittedName>
        <fullName evidence="6">TetR/AcrR family transcriptional regulator</fullName>
    </submittedName>
</protein>
<dbReference type="EMBL" id="JBHSBC010000058">
    <property type="protein sequence ID" value="MFC3986617.1"/>
    <property type="molecule type" value="Genomic_DNA"/>
</dbReference>
<dbReference type="Pfam" id="PF17937">
    <property type="entry name" value="TetR_C_28"/>
    <property type="match status" value="1"/>
</dbReference>
<feature type="domain" description="HTH tetR-type" evidence="5">
    <location>
        <begin position="4"/>
        <end position="64"/>
    </location>
</feature>
<organism evidence="6 7">
    <name type="scientific">Streptosporangium jomthongense</name>
    <dbReference type="NCBI Taxonomy" id="1193683"/>
    <lineage>
        <taxon>Bacteria</taxon>
        <taxon>Bacillati</taxon>
        <taxon>Actinomycetota</taxon>
        <taxon>Actinomycetes</taxon>
        <taxon>Streptosporangiales</taxon>
        <taxon>Streptosporangiaceae</taxon>
        <taxon>Streptosporangium</taxon>
    </lineage>
</organism>
<dbReference type="SUPFAM" id="SSF48498">
    <property type="entry name" value="Tetracyclin repressor-like, C-terminal domain"/>
    <property type="match status" value="1"/>
</dbReference>
<dbReference type="InterPro" id="IPR036271">
    <property type="entry name" value="Tet_transcr_reg_TetR-rel_C_sf"/>
</dbReference>
<dbReference type="PANTHER" id="PTHR30055">
    <property type="entry name" value="HTH-TYPE TRANSCRIPTIONAL REGULATOR RUTR"/>
    <property type="match status" value="1"/>
</dbReference>
<gene>
    <name evidence="6" type="ORF">ACFOYY_41255</name>
</gene>
<accession>A0ABV8FHA9</accession>
<evidence type="ECO:0000313" key="7">
    <source>
        <dbReference type="Proteomes" id="UP001595698"/>
    </source>
</evidence>
<evidence type="ECO:0000256" key="1">
    <source>
        <dbReference type="ARBA" id="ARBA00023015"/>
    </source>
</evidence>
<keyword evidence="7" id="KW-1185">Reference proteome</keyword>
<dbReference type="InterPro" id="IPR001647">
    <property type="entry name" value="HTH_TetR"/>
</dbReference>
<dbReference type="Proteomes" id="UP001595698">
    <property type="component" value="Unassembled WGS sequence"/>
</dbReference>
<keyword evidence="2 4" id="KW-0238">DNA-binding</keyword>
<dbReference type="PRINTS" id="PR00455">
    <property type="entry name" value="HTHTETR"/>
</dbReference>
<dbReference type="Gene3D" id="1.10.357.10">
    <property type="entry name" value="Tetracycline Repressor, domain 2"/>
    <property type="match status" value="1"/>
</dbReference>
<feature type="DNA-binding region" description="H-T-H motif" evidence="4">
    <location>
        <begin position="27"/>
        <end position="46"/>
    </location>
</feature>
<evidence type="ECO:0000259" key="5">
    <source>
        <dbReference type="PROSITE" id="PS50977"/>
    </source>
</evidence>
<keyword evidence="3" id="KW-0804">Transcription</keyword>
<evidence type="ECO:0000256" key="2">
    <source>
        <dbReference type="ARBA" id="ARBA00023125"/>
    </source>
</evidence>
<dbReference type="InterPro" id="IPR050109">
    <property type="entry name" value="HTH-type_TetR-like_transc_reg"/>
</dbReference>
<dbReference type="SUPFAM" id="SSF46689">
    <property type="entry name" value="Homeodomain-like"/>
    <property type="match status" value="1"/>
</dbReference>
<evidence type="ECO:0000256" key="4">
    <source>
        <dbReference type="PROSITE-ProRule" id="PRU00335"/>
    </source>
</evidence>
<dbReference type="InterPro" id="IPR009057">
    <property type="entry name" value="Homeodomain-like_sf"/>
</dbReference>
<dbReference type="RefSeq" id="WP_352012115.1">
    <property type="nucleotide sequence ID" value="NZ_JBHSBC010000058.1"/>
</dbReference>
<keyword evidence="1" id="KW-0805">Transcription regulation</keyword>
<sequence length="185" mass="20317">MARPNARPAMIEAALRVVEERGITALTLDAVAAEAGVTKRGLIYHFPTKHALLAGIHEFLADRVERGLREATGKEPEEATLAERTRGYVLACTGASTRLETRLIAEAGNEPDWMAPWQRVYDRWFPGDAAPIDEHDDEAMRCLMARMAADGFWGYENALGASLPSGVRERLVDEILALIPEPPAP</sequence>
<evidence type="ECO:0000256" key="3">
    <source>
        <dbReference type="ARBA" id="ARBA00023163"/>
    </source>
</evidence>
<evidence type="ECO:0000313" key="6">
    <source>
        <dbReference type="EMBL" id="MFC3986617.1"/>
    </source>
</evidence>
<dbReference type="InterPro" id="IPR041479">
    <property type="entry name" value="TetR_CgmR_C"/>
</dbReference>
<proteinExistence type="predicted"/>
<name>A0ABV8FHA9_9ACTN</name>